<dbReference type="EMBL" id="CP012365">
    <property type="protein sequence ID" value="AKX60486.1"/>
    <property type="molecule type" value="Genomic_DNA"/>
</dbReference>
<evidence type="ECO:0000313" key="2">
    <source>
        <dbReference type="EMBL" id="AKX60486.1"/>
    </source>
</evidence>
<dbReference type="AlphaFoldDB" id="A0A0K1XGM4"/>
<feature type="transmembrane region" description="Helical" evidence="1">
    <location>
        <begin position="41"/>
        <end position="60"/>
    </location>
</feature>
<proteinExistence type="predicted"/>
<sequence length="75" mass="8654">MDIKKLVTEAKRLIPDHYDYAQNWLDDIKDTAGFVEGPEQAIRYFMMGMFLAGAITIVQLEEFEDMVTGMNKVLH</sequence>
<keyword evidence="1" id="KW-0812">Transmembrane</keyword>
<name>A0A0K1XGM4_9GAMM</name>
<protein>
    <submittedName>
        <fullName evidence="2">Uncharacterized protein</fullName>
    </submittedName>
</protein>
<keyword evidence="3" id="KW-1185">Reference proteome</keyword>
<accession>A0A0K1XGM4</accession>
<evidence type="ECO:0000256" key="1">
    <source>
        <dbReference type="SAM" id="Phobius"/>
    </source>
</evidence>
<organism evidence="2 3">
    <name type="scientific">Thiopseudomonas alkaliphila</name>
    <dbReference type="NCBI Taxonomy" id="1697053"/>
    <lineage>
        <taxon>Bacteria</taxon>
        <taxon>Pseudomonadati</taxon>
        <taxon>Pseudomonadota</taxon>
        <taxon>Gammaproteobacteria</taxon>
        <taxon>Pseudomonadales</taxon>
        <taxon>Pseudomonadaceae</taxon>
        <taxon>Thiopseudomonas</taxon>
    </lineage>
</organism>
<evidence type="ECO:0000313" key="3">
    <source>
        <dbReference type="Proteomes" id="UP000063953"/>
    </source>
</evidence>
<dbReference type="RefSeq" id="WP_053101829.1">
    <property type="nucleotide sequence ID" value="NZ_CP012365.1"/>
</dbReference>
<reference evidence="2 3" key="1">
    <citation type="journal article" date="2015" name="Genome Announc.">
        <title>Genome Sequences of Oblitimonas alkaliphila gen. nov. sp. nov. (Proposed), a Novel Bacterium of the Pseudomonadaceae Family.</title>
        <authorList>
            <person name="Lauer A.C."/>
            <person name="Nicholson A.C."/>
            <person name="Humrighouse B.W."/>
            <person name="Emery B."/>
            <person name="Drobish A."/>
            <person name="Juieng P."/>
            <person name="Loparev V."/>
            <person name="McQuiston J.R."/>
        </authorList>
    </citation>
    <scope>NUCLEOTIDE SEQUENCE [LARGE SCALE GENOMIC DNA]</scope>
    <source>
        <strain evidence="2 3">E5571</strain>
    </source>
</reference>
<keyword evidence="1" id="KW-0472">Membrane</keyword>
<dbReference type="Proteomes" id="UP000063953">
    <property type="component" value="Chromosome"/>
</dbReference>
<gene>
    <name evidence="2" type="ORF">AKN88_11540</name>
</gene>
<keyword evidence="1" id="KW-1133">Transmembrane helix</keyword>